<organism evidence="11">
    <name type="scientific">Acidithiobacillus sulfuriphilus</name>
    <dbReference type="NCBI Taxonomy" id="1867749"/>
    <lineage>
        <taxon>Bacteria</taxon>
        <taxon>Pseudomonadati</taxon>
        <taxon>Pseudomonadota</taxon>
        <taxon>Acidithiobacillia</taxon>
        <taxon>Acidithiobacillales</taxon>
        <taxon>Acidithiobacillaceae</taxon>
        <taxon>Acidithiobacillus</taxon>
    </lineage>
</organism>
<dbReference type="InterPro" id="IPR002010">
    <property type="entry name" value="T3SS_IM_R"/>
</dbReference>
<evidence type="ECO:0000256" key="10">
    <source>
        <dbReference type="RuleBase" id="RU362071"/>
    </source>
</evidence>
<dbReference type="PRINTS" id="PR00953">
    <property type="entry name" value="TYPE3IMRPROT"/>
</dbReference>
<evidence type="ECO:0000256" key="4">
    <source>
        <dbReference type="ARBA" id="ARBA00022475"/>
    </source>
</evidence>
<gene>
    <name evidence="11" type="primary">fliR</name>
    <name evidence="11" type="ORF">EC580_11205</name>
</gene>
<dbReference type="GO" id="GO:0006605">
    <property type="term" value="P:protein targeting"/>
    <property type="evidence" value="ECO:0007669"/>
    <property type="project" value="UniProtKB-UniRule"/>
</dbReference>
<evidence type="ECO:0000256" key="3">
    <source>
        <dbReference type="ARBA" id="ARBA00021717"/>
    </source>
</evidence>
<feature type="transmembrane region" description="Helical" evidence="10">
    <location>
        <begin position="40"/>
        <end position="60"/>
    </location>
</feature>
<dbReference type="GO" id="GO:0005886">
    <property type="term" value="C:plasma membrane"/>
    <property type="evidence" value="ECO:0007669"/>
    <property type="project" value="UniProtKB-SubCell"/>
</dbReference>
<feature type="transmembrane region" description="Helical" evidence="10">
    <location>
        <begin position="72"/>
        <end position="99"/>
    </location>
</feature>
<comment type="subcellular location">
    <subcellularLocation>
        <location evidence="10">Cell membrane</location>
        <topology evidence="10">Multi-pass membrane protein</topology>
    </subcellularLocation>
    <subcellularLocation>
        <location evidence="10">Bacterial flagellum basal body</location>
    </subcellularLocation>
</comment>
<keyword evidence="7 10" id="KW-0472">Membrane</keyword>
<dbReference type="AlphaFoldDB" id="A0A3M8QWT3"/>
<keyword evidence="4 10" id="KW-1003">Cell membrane</keyword>
<comment type="similarity">
    <text evidence="2 10">Belongs to the FliR/MopE/SpaR family.</text>
</comment>
<dbReference type="NCBIfam" id="TIGR01400">
    <property type="entry name" value="fliR"/>
    <property type="match status" value="1"/>
</dbReference>
<proteinExistence type="inferred from homology"/>
<comment type="function">
    <text evidence="1 10">Role in flagellar biosynthesis.</text>
</comment>
<evidence type="ECO:0000256" key="2">
    <source>
        <dbReference type="ARBA" id="ARBA00009772"/>
    </source>
</evidence>
<dbReference type="GO" id="GO:0009425">
    <property type="term" value="C:bacterial-type flagellum basal body"/>
    <property type="evidence" value="ECO:0007669"/>
    <property type="project" value="UniProtKB-SubCell"/>
</dbReference>
<evidence type="ECO:0000256" key="6">
    <source>
        <dbReference type="ARBA" id="ARBA00022989"/>
    </source>
</evidence>
<evidence type="ECO:0000256" key="9">
    <source>
        <dbReference type="NCBIfam" id="TIGR01400"/>
    </source>
</evidence>
<evidence type="ECO:0000256" key="5">
    <source>
        <dbReference type="ARBA" id="ARBA00022692"/>
    </source>
</evidence>
<name>A0A3M8QWT3_9PROT</name>
<keyword evidence="5 10" id="KW-0812">Transmembrane</keyword>
<dbReference type="Pfam" id="PF01311">
    <property type="entry name" value="Bac_export_1"/>
    <property type="match status" value="1"/>
</dbReference>
<evidence type="ECO:0000256" key="1">
    <source>
        <dbReference type="ARBA" id="ARBA00002578"/>
    </source>
</evidence>
<accession>A0A3M8QWT3</accession>
<evidence type="ECO:0000256" key="8">
    <source>
        <dbReference type="ARBA" id="ARBA00023143"/>
    </source>
</evidence>
<comment type="caution">
    <text evidence="11">The sequence shown here is derived from an EMBL/GenBank/DDBJ whole genome shotgun (WGS) entry which is preliminary data.</text>
</comment>
<dbReference type="GO" id="GO:0044780">
    <property type="term" value="P:bacterial-type flagellum assembly"/>
    <property type="evidence" value="ECO:0007669"/>
    <property type="project" value="UniProtKB-UniRule"/>
</dbReference>
<keyword evidence="8 10" id="KW-0975">Bacterial flagellum</keyword>
<keyword evidence="11" id="KW-0282">Flagellum</keyword>
<feature type="transmembrane region" description="Helical" evidence="10">
    <location>
        <begin position="213"/>
        <end position="235"/>
    </location>
</feature>
<feature type="transmembrane region" description="Helical" evidence="10">
    <location>
        <begin position="12"/>
        <end position="34"/>
    </location>
</feature>
<feature type="transmembrane region" description="Helical" evidence="10">
    <location>
        <begin position="178"/>
        <end position="201"/>
    </location>
</feature>
<dbReference type="OrthoDB" id="9797790at2"/>
<dbReference type="InterPro" id="IPR006303">
    <property type="entry name" value="FliR"/>
</dbReference>
<evidence type="ECO:0000313" key="11">
    <source>
        <dbReference type="EMBL" id="RNF59454.1"/>
    </source>
</evidence>
<evidence type="ECO:0000256" key="7">
    <source>
        <dbReference type="ARBA" id="ARBA00023136"/>
    </source>
</evidence>
<dbReference type="PANTHER" id="PTHR30065:SF8">
    <property type="entry name" value="FLAGELLAR BIOSYNTHETIC PROTEIN FLIR"/>
    <property type="match status" value="1"/>
</dbReference>
<dbReference type="RefSeq" id="WP_123105071.1">
    <property type="nucleotide sequence ID" value="NZ_CP127527.1"/>
</dbReference>
<reference evidence="11" key="1">
    <citation type="submission" date="2018-10" db="EMBL/GenBank/DDBJ databases">
        <title>Acidithiobacillus sulfuriphilus sp. nov.: an extremely acidophilic sulfur-oxidizing chemolithotroph isolated from a neutral pH environment.</title>
        <authorList>
            <person name="Falagan C."/>
            <person name="Moya-Beltran A."/>
            <person name="Quatrini R."/>
            <person name="Johnson D.B."/>
        </authorList>
    </citation>
    <scope>NUCLEOTIDE SEQUENCE [LARGE SCALE GENOMIC DNA]</scope>
    <source>
        <strain evidence="11">CJ-2</strain>
    </source>
</reference>
<dbReference type="EMBL" id="RIZI01000185">
    <property type="protein sequence ID" value="RNF59454.1"/>
    <property type="molecule type" value="Genomic_DNA"/>
</dbReference>
<protein>
    <recommendedName>
        <fullName evidence="3 9">Flagellar biosynthetic protein FliR</fullName>
    </recommendedName>
</protein>
<keyword evidence="11" id="KW-0969">Cilium</keyword>
<sequence length="263" mass="27978">MIHFSSLQMEQWIGQFFWPFVRILALLSTAPIFSAAQIPIQVRVGLALFMGLAIAPAMPAMPPVDFLQGSGFLLLIEQILIGAAIGFAITVIFSVVQFAGSVIGLQMGLGFSSLYDPVIGVQVPTLSNFLNLFVLLIFLSLNGHLLVLAALVRSFSLLPVSTQLVLNPSAWHLLAEDGGMIFSLGLAFAAPVLGTLIIANLAMGVLSKLAPQLNLFVIGFPLLLGLGFLALYAFLPAMEPVVQHLLNLSLDAAGRIMLLAGRG</sequence>
<keyword evidence="6 10" id="KW-1133">Transmembrane helix</keyword>
<keyword evidence="11" id="KW-0966">Cell projection</keyword>
<dbReference type="PANTHER" id="PTHR30065">
    <property type="entry name" value="FLAGELLAR BIOSYNTHETIC PROTEIN FLIR"/>
    <property type="match status" value="1"/>
</dbReference>